<evidence type="ECO:0000256" key="1">
    <source>
        <dbReference type="SAM" id="MobiDB-lite"/>
    </source>
</evidence>
<evidence type="ECO:0000259" key="3">
    <source>
        <dbReference type="Pfam" id="PF17107"/>
    </source>
</evidence>
<comment type="caution">
    <text evidence="4">The sequence shown here is derived from an EMBL/GenBank/DDBJ whole genome shotgun (WGS) entry which is preliminary data.</text>
</comment>
<evidence type="ECO:0000313" key="5">
    <source>
        <dbReference type="Proteomes" id="UP000770015"/>
    </source>
</evidence>
<feature type="domain" description="NACHT-NTPase and P-loop NTPases N-terminal" evidence="3">
    <location>
        <begin position="6"/>
        <end position="121"/>
    </location>
</feature>
<proteinExistence type="predicted"/>
<dbReference type="Proteomes" id="UP000770015">
    <property type="component" value="Unassembled WGS sequence"/>
</dbReference>
<organism evidence="4 5">
    <name type="scientific">Plectosphaerella plurivora</name>
    <dbReference type="NCBI Taxonomy" id="936078"/>
    <lineage>
        <taxon>Eukaryota</taxon>
        <taxon>Fungi</taxon>
        <taxon>Dikarya</taxon>
        <taxon>Ascomycota</taxon>
        <taxon>Pezizomycotina</taxon>
        <taxon>Sordariomycetes</taxon>
        <taxon>Hypocreomycetidae</taxon>
        <taxon>Glomerellales</taxon>
        <taxon>Plectosphaerellaceae</taxon>
        <taxon>Plectosphaerella</taxon>
    </lineage>
</organism>
<protein>
    <recommendedName>
        <fullName evidence="6">NACHT-NTPase and P-loop NTPases N-terminal domain-containing protein</fullName>
    </recommendedName>
</protein>
<evidence type="ECO:0000259" key="2">
    <source>
        <dbReference type="Pfam" id="PF17106"/>
    </source>
</evidence>
<name>A0A9P8V711_9PEZI</name>
<evidence type="ECO:0008006" key="6">
    <source>
        <dbReference type="Google" id="ProtNLM"/>
    </source>
</evidence>
<evidence type="ECO:0000313" key="4">
    <source>
        <dbReference type="EMBL" id="KAH6681006.1"/>
    </source>
</evidence>
<dbReference type="InterPro" id="IPR031353">
    <property type="entry name" value="NACHT_sigma"/>
</dbReference>
<feature type="region of interest" description="Disordered" evidence="1">
    <location>
        <begin position="151"/>
        <end position="203"/>
    </location>
</feature>
<accession>A0A9P8V711</accession>
<sequence length="203" mass="21971">MANPFSDTIQTLQAATRHYNDVQNDKGLQESFHESGRGLELVAEALQIANAQLARRDMTGDLQGTMKEFNVKAKITESIYQAVAQSPGTSKFQPYKDAVGQMGQGRMVEVLVTGMMKDVCAMAQNDAIKTEMEGQVNRLQDAIKKLSTMEPSLPAESGGTFTHHGSGDQINAPGGTQRISKGSGPQFHETNFHAPITFGQNPS</sequence>
<dbReference type="InterPro" id="IPR031352">
    <property type="entry name" value="SesA"/>
</dbReference>
<gene>
    <name evidence="4" type="ORF">F5X68DRAFT_211698</name>
</gene>
<dbReference type="EMBL" id="JAGSXJ010000019">
    <property type="protein sequence ID" value="KAH6681006.1"/>
    <property type="molecule type" value="Genomic_DNA"/>
</dbReference>
<keyword evidence="5" id="KW-1185">Reference proteome</keyword>
<dbReference type="Pfam" id="PF17106">
    <property type="entry name" value="NACHT_sigma"/>
    <property type="match status" value="1"/>
</dbReference>
<dbReference type="Pfam" id="PF17107">
    <property type="entry name" value="SesA"/>
    <property type="match status" value="1"/>
</dbReference>
<dbReference type="AlphaFoldDB" id="A0A9P8V711"/>
<reference evidence="4" key="1">
    <citation type="journal article" date="2021" name="Nat. Commun.">
        <title>Genetic determinants of endophytism in the Arabidopsis root mycobiome.</title>
        <authorList>
            <person name="Mesny F."/>
            <person name="Miyauchi S."/>
            <person name="Thiergart T."/>
            <person name="Pickel B."/>
            <person name="Atanasova L."/>
            <person name="Karlsson M."/>
            <person name="Huettel B."/>
            <person name="Barry K.W."/>
            <person name="Haridas S."/>
            <person name="Chen C."/>
            <person name="Bauer D."/>
            <person name="Andreopoulos W."/>
            <person name="Pangilinan J."/>
            <person name="LaButti K."/>
            <person name="Riley R."/>
            <person name="Lipzen A."/>
            <person name="Clum A."/>
            <person name="Drula E."/>
            <person name="Henrissat B."/>
            <person name="Kohler A."/>
            <person name="Grigoriev I.V."/>
            <person name="Martin F.M."/>
            <person name="Hacquard S."/>
        </authorList>
    </citation>
    <scope>NUCLEOTIDE SEQUENCE</scope>
    <source>
        <strain evidence="4">MPI-SDFR-AT-0117</strain>
    </source>
</reference>
<feature type="domain" description="NACHT-NTPase sigma" evidence="2">
    <location>
        <begin position="160"/>
        <end position="199"/>
    </location>
</feature>
<dbReference type="OrthoDB" id="195446at2759"/>